<dbReference type="Proteomes" id="UP000887565">
    <property type="component" value="Unplaced"/>
</dbReference>
<proteinExistence type="predicted"/>
<dbReference type="AlphaFoldDB" id="A0A915IHL6"/>
<feature type="transmembrane region" description="Helical" evidence="1">
    <location>
        <begin position="33"/>
        <end position="60"/>
    </location>
</feature>
<evidence type="ECO:0000313" key="3">
    <source>
        <dbReference type="WBParaSite" id="nRc.2.0.1.t13299-RA"/>
    </source>
</evidence>
<keyword evidence="2" id="KW-1185">Reference proteome</keyword>
<organism evidence="2 3">
    <name type="scientific">Romanomermis culicivorax</name>
    <name type="common">Nematode worm</name>
    <dbReference type="NCBI Taxonomy" id="13658"/>
    <lineage>
        <taxon>Eukaryota</taxon>
        <taxon>Metazoa</taxon>
        <taxon>Ecdysozoa</taxon>
        <taxon>Nematoda</taxon>
        <taxon>Enoplea</taxon>
        <taxon>Dorylaimia</taxon>
        <taxon>Mermithida</taxon>
        <taxon>Mermithoidea</taxon>
        <taxon>Mermithidae</taxon>
        <taxon>Romanomermis</taxon>
    </lineage>
</organism>
<evidence type="ECO:0000313" key="2">
    <source>
        <dbReference type="Proteomes" id="UP000887565"/>
    </source>
</evidence>
<reference evidence="3" key="1">
    <citation type="submission" date="2022-11" db="UniProtKB">
        <authorList>
            <consortium name="WormBaseParasite"/>
        </authorList>
    </citation>
    <scope>IDENTIFICATION</scope>
</reference>
<dbReference type="WBParaSite" id="nRc.2.0.1.t13299-RA">
    <property type="protein sequence ID" value="nRc.2.0.1.t13299-RA"/>
    <property type="gene ID" value="nRc.2.0.1.g13299"/>
</dbReference>
<accession>A0A915IHL6</accession>
<keyword evidence="1" id="KW-1133">Transmembrane helix</keyword>
<protein>
    <submittedName>
        <fullName evidence="3">Uncharacterized protein</fullName>
    </submittedName>
</protein>
<sequence length="198" mass="22665">MASITIHNLNEINKTSKLKALSYFAARYRAVPVVLFILTSGAARCLVILHGTAPLFYFWISLPPRGAARWLVILSRPVPRGAAFLLLDFALLKKCCRLDLEKDEVFVLFTIEDFIMRIATYSVVGEAFERITLKSTNLKFCTAIRLVFTNDDSFQMLRNEFLDYIVDQSCDRISFLQFSIENLSNIDINTSRSELYDN</sequence>
<evidence type="ECO:0000256" key="1">
    <source>
        <dbReference type="SAM" id="Phobius"/>
    </source>
</evidence>
<keyword evidence="1" id="KW-0472">Membrane</keyword>
<name>A0A915IHL6_ROMCU</name>
<keyword evidence="1" id="KW-0812">Transmembrane</keyword>